<reference evidence="1 2" key="1">
    <citation type="journal article" date="2016" name="Nat. Commun.">
        <title>Ectomycorrhizal ecology is imprinted in the genome of the dominant symbiotic fungus Cenococcum geophilum.</title>
        <authorList>
            <consortium name="DOE Joint Genome Institute"/>
            <person name="Peter M."/>
            <person name="Kohler A."/>
            <person name="Ohm R.A."/>
            <person name="Kuo A."/>
            <person name="Krutzmann J."/>
            <person name="Morin E."/>
            <person name="Arend M."/>
            <person name="Barry K.W."/>
            <person name="Binder M."/>
            <person name="Choi C."/>
            <person name="Clum A."/>
            <person name="Copeland A."/>
            <person name="Grisel N."/>
            <person name="Haridas S."/>
            <person name="Kipfer T."/>
            <person name="LaButti K."/>
            <person name="Lindquist E."/>
            <person name="Lipzen A."/>
            <person name="Maire R."/>
            <person name="Meier B."/>
            <person name="Mihaltcheva S."/>
            <person name="Molinier V."/>
            <person name="Murat C."/>
            <person name="Poggeler S."/>
            <person name="Quandt C.A."/>
            <person name="Sperisen C."/>
            <person name="Tritt A."/>
            <person name="Tisserant E."/>
            <person name="Crous P.W."/>
            <person name="Henrissat B."/>
            <person name="Nehls U."/>
            <person name="Egli S."/>
            <person name="Spatafora J.W."/>
            <person name="Grigoriev I.V."/>
            <person name="Martin F.M."/>
        </authorList>
    </citation>
    <scope>NUCLEOTIDE SEQUENCE [LARGE SCALE GENOMIC DNA]</scope>
    <source>
        <strain evidence="1 2">CBS 459.81</strain>
    </source>
</reference>
<dbReference type="AlphaFoldDB" id="A0A8E2E822"/>
<organism evidence="1 2">
    <name type="scientific">Lepidopterella palustris CBS 459.81</name>
    <dbReference type="NCBI Taxonomy" id="1314670"/>
    <lineage>
        <taxon>Eukaryota</taxon>
        <taxon>Fungi</taxon>
        <taxon>Dikarya</taxon>
        <taxon>Ascomycota</taxon>
        <taxon>Pezizomycotina</taxon>
        <taxon>Dothideomycetes</taxon>
        <taxon>Pleosporomycetidae</taxon>
        <taxon>Mytilinidiales</taxon>
        <taxon>Argynnaceae</taxon>
        <taxon>Lepidopterella</taxon>
    </lineage>
</organism>
<dbReference type="EMBL" id="KV745024">
    <property type="protein sequence ID" value="OCK79072.1"/>
    <property type="molecule type" value="Genomic_DNA"/>
</dbReference>
<protein>
    <submittedName>
        <fullName evidence="1">Uncharacterized protein</fullName>
    </submittedName>
</protein>
<gene>
    <name evidence="1" type="ORF">K432DRAFT_78194</name>
</gene>
<accession>A0A8E2E822</accession>
<evidence type="ECO:0000313" key="2">
    <source>
        <dbReference type="Proteomes" id="UP000250266"/>
    </source>
</evidence>
<dbReference type="Proteomes" id="UP000250266">
    <property type="component" value="Unassembled WGS sequence"/>
</dbReference>
<sequence>MECSRFEIAPRLNYCCPPSRPKISRDFRTSETGFFCCYEECGIYTVSASTETSVIPSSISLPVKPGSYLILLDSEFVEIRNVDNGRLPKSSRVARSSAFMMVWKTPTQAQAGSYETSNLSRSIHEIGNISLSSSCF</sequence>
<keyword evidence="2" id="KW-1185">Reference proteome</keyword>
<proteinExistence type="predicted"/>
<name>A0A8E2E822_9PEZI</name>
<evidence type="ECO:0000313" key="1">
    <source>
        <dbReference type="EMBL" id="OCK79072.1"/>
    </source>
</evidence>